<name>A0A242M6X1_CABSO</name>
<dbReference type="AlphaFoldDB" id="A0A242M6X1"/>
<comment type="caution">
    <text evidence="1">The sequence shown here is derived from an EMBL/GenBank/DDBJ whole genome shotgun (WGS) entry which is preliminary data.</text>
</comment>
<protein>
    <submittedName>
        <fullName evidence="1">Uncharacterized protein</fullName>
    </submittedName>
</protein>
<dbReference type="EMBL" id="NBTZ01000161">
    <property type="protein sequence ID" value="OTP66375.1"/>
    <property type="molecule type" value="Genomic_DNA"/>
</dbReference>
<organism evidence="1 2">
    <name type="scientific">Caballeronia sordidicola</name>
    <name type="common">Burkholderia sordidicola</name>
    <dbReference type="NCBI Taxonomy" id="196367"/>
    <lineage>
        <taxon>Bacteria</taxon>
        <taxon>Pseudomonadati</taxon>
        <taxon>Pseudomonadota</taxon>
        <taxon>Betaproteobacteria</taxon>
        <taxon>Burkholderiales</taxon>
        <taxon>Burkholderiaceae</taxon>
        <taxon>Caballeronia</taxon>
    </lineage>
</organism>
<reference evidence="1 2" key="1">
    <citation type="submission" date="2017-03" db="EMBL/GenBank/DDBJ databases">
        <title>Genome analysis of strain PAMC 26577.</title>
        <authorList>
            <person name="Oh H.-M."/>
            <person name="Yang J.-A."/>
        </authorList>
    </citation>
    <scope>NUCLEOTIDE SEQUENCE [LARGE SCALE GENOMIC DNA]</scope>
    <source>
        <strain evidence="1 2">PAMC 26577</strain>
    </source>
</reference>
<dbReference type="Proteomes" id="UP000195221">
    <property type="component" value="Unassembled WGS sequence"/>
</dbReference>
<gene>
    <name evidence="1" type="ORF">PAMC26577_37960</name>
</gene>
<proteinExistence type="predicted"/>
<evidence type="ECO:0000313" key="1">
    <source>
        <dbReference type="EMBL" id="OTP66375.1"/>
    </source>
</evidence>
<sequence>MGRVVTISSIAQNMATKGGTDNAVMLSMQVRQVAPSIDVK</sequence>
<accession>A0A242M6X1</accession>
<evidence type="ECO:0000313" key="2">
    <source>
        <dbReference type="Proteomes" id="UP000195221"/>
    </source>
</evidence>